<name>A0A645BHP1_9ZZZZ</name>
<gene>
    <name evidence="2" type="ORF">SDC9_109590</name>
</gene>
<dbReference type="Pfam" id="PF21805">
    <property type="entry name" value="Imm5_like"/>
    <property type="match status" value="1"/>
</dbReference>
<dbReference type="AlphaFoldDB" id="A0A645BHP1"/>
<sequence length="62" mass="7593">MRKLRYDRNSACLQPLRLMIMEQNQRPLVAWVLDYIPFYLKIIENRHPQEKRPQIAVEKARN</sequence>
<dbReference type="InterPro" id="IPR048667">
    <property type="entry name" value="Imm5-like"/>
</dbReference>
<proteinExistence type="predicted"/>
<dbReference type="EMBL" id="VSSQ01019009">
    <property type="protein sequence ID" value="MPM62713.1"/>
    <property type="molecule type" value="Genomic_DNA"/>
</dbReference>
<organism evidence="2">
    <name type="scientific">bioreactor metagenome</name>
    <dbReference type="NCBI Taxonomy" id="1076179"/>
    <lineage>
        <taxon>unclassified sequences</taxon>
        <taxon>metagenomes</taxon>
        <taxon>ecological metagenomes</taxon>
    </lineage>
</organism>
<evidence type="ECO:0000259" key="1">
    <source>
        <dbReference type="Pfam" id="PF21805"/>
    </source>
</evidence>
<accession>A0A645BHP1</accession>
<reference evidence="2" key="1">
    <citation type="submission" date="2019-08" db="EMBL/GenBank/DDBJ databases">
        <authorList>
            <person name="Kucharzyk K."/>
            <person name="Murdoch R.W."/>
            <person name="Higgins S."/>
            <person name="Loffler F."/>
        </authorList>
    </citation>
    <scope>NUCLEOTIDE SEQUENCE</scope>
</reference>
<feature type="domain" description="Imm-5-like" evidence="1">
    <location>
        <begin position="20"/>
        <end position="61"/>
    </location>
</feature>
<evidence type="ECO:0000313" key="2">
    <source>
        <dbReference type="EMBL" id="MPM62713.1"/>
    </source>
</evidence>
<comment type="caution">
    <text evidence="2">The sequence shown here is derived from an EMBL/GenBank/DDBJ whole genome shotgun (WGS) entry which is preliminary data.</text>
</comment>
<protein>
    <recommendedName>
        <fullName evidence="1">Imm-5-like domain-containing protein</fullName>
    </recommendedName>
</protein>